<feature type="domain" description="TRNA-binding" evidence="4">
    <location>
        <begin position="19"/>
        <end position="123"/>
    </location>
</feature>
<dbReference type="Gene3D" id="2.40.50.140">
    <property type="entry name" value="Nucleic acid-binding proteins"/>
    <property type="match status" value="1"/>
</dbReference>
<dbReference type="EMBL" id="JASFZW010000001">
    <property type="protein sequence ID" value="KAK2080258.1"/>
    <property type="molecule type" value="Genomic_DNA"/>
</dbReference>
<dbReference type="AlphaFoldDB" id="A0AAD9IKZ2"/>
<keyword evidence="6" id="KW-1185">Reference proteome</keyword>
<reference evidence="5" key="1">
    <citation type="submission" date="2021-01" db="EMBL/GenBank/DDBJ databases">
        <authorList>
            <person name="Eckstrom K.M.E."/>
        </authorList>
    </citation>
    <scope>NUCLEOTIDE SEQUENCE</scope>
    <source>
        <strain evidence="5">UVCC 0001</strain>
    </source>
</reference>
<dbReference type="FunFam" id="2.40.50.140:FF:000225">
    <property type="entry name" value="tyrosine--tRNA ligase, cytoplasmic"/>
    <property type="match status" value="1"/>
</dbReference>
<dbReference type="Pfam" id="PF01588">
    <property type="entry name" value="tRNA_bind"/>
    <property type="match status" value="1"/>
</dbReference>
<dbReference type="PROSITE" id="PS50886">
    <property type="entry name" value="TRBD"/>
    <property type="match status" value="1"/>
</dbReference>
<dbReference type="GO" id="GO:0000049">
    <property type="term" value="F:tRNA binding"/>
    <property type="evidence" value="ECO:0007669"/>
    <property type="project" value="UniProtKB-UniRule"/>
</dbReference>
<protein>
    <recommendedName>
        <fullName evidence="4">tRNA-binding domain-containing protein</fullName>
    </recommendedName>
</protein>
<comment type="caution">
    <text evidence="5">The sequence shown here is derived from an EMBL/GenBank/DDBJ whole genome shotgun (WGS) entry which is preliminary data.</text>
</comment>
<keyword evidence="1 3" id="KW-0820">tRNA-binding</keyword>
<dbReference type="PANTHER" id="PTHR11586">
    <property type="entry name" value="TRNA-AMINOACYLATION COFACTOR ARC1 FAMILY MEMBER"/>
    <property type="match status" value="1"/>
</dbReference>
<keyword evidence="2 3" id="KW-0694">RNA-binding</keyword>
<gene>
    <name evidence="5" type="ORF">QBZ16_000111</name>
</gene>
<dbReference type="CDD" id="cd02799">
    <property type="entry name" value="tRNA_bind_EMAP-II_like"/>
    <property type="match status" value="1"/>
</dbReference>
<organism evidence="5 6">
    <name type="scientific">Prototheca wickerhamii</name>
    <dbReference type="NCBI Taxonomy" id="3111"/>
    <lineage>
        <taxon>Eukaryota</taxon>
        <taxon>Viridiplantae</taxon>
        <taxon>Chlorophyta</taxon>
        <taxon>core chlorophytes</taxon>
        <taxon>Trebouxiophyceae</taxon>
        <taxon>Chlorellales</taxon>
        <taxon>Chlorellaceae</taxon>
        <taxon>Prototheca</taxon>
    </lineage>
</organism>
<evidence type="ECO:0000313" key="6">
    <source>
        <dbReference type="Proteomes" id="UP001255856"/>
    </source>
</evidence>
<accession>A0AAD9IKZ2</accession>
<dbReference type="InterPro" id="IPR051270">
    <property type="entry name" value="Tyrosine-tRNA_ligase_regulator"/>
</dbReference>
<evidence type="ECO:0000256" key="3">
    <source>
        <dbReference type="PROSITE-ProRule" id="PRU00209"/>
    </source>
</evidence>
<dbReference type="PANTHER" id="PTHR11586:SF47">
    <property type="entry name" value="NUCLEIC ACID-BINDING, OB-FOLD-LIKE PROTEIN"/>
    <property type="match status" value="1"/>
</dbReference>
<sequence length="186" mass="20043">MGSTRGDRVYLWWCHSLVDFAKLDVRIGHILEAKIHPDADSLYVEQIDLGEEGGPRTIVSGLVRHVTLEDLVGRRVVVLANLKPRSMRGVKSAGMLLCAANEDHTVVEPLRVPDTAVTGERVWAGDEALLSLEPATPNQVQKKKIWEAVQPLLRVNAQGVATVAGEAMVTSAGPLTAPTLIDAAIS</sequence>
<evidence type="ECO:0000256" key="1">
    <source>
        <dbReference type="ARBA" id="ARBA00022555"/>
    </source>
</evidence>
<evidence type="ECO:0000259" key="4">
    <source>
        <dbReference type="PROSITE" id="PS50886"/>
    </source>
</evidence>
<dbReference type="InterPro" id="IPR012340">
    <property type="entry name" value="NA-bd_OB-fold"/>
</dbReference>
<dbReference type="InterPro" id="IPR002547">
    <property type="entry name" value="tRNA-bd_dom"/>
</dbReference>
<proteinExistence type="predicted"/>
<evidence type="ECO:0000313" key="5">
    <source>
        <dbReference type="EMBL" id="KAK2080258.1"/>
    </source>
</evidence>
<evidence type="ECO:0000256" key="2">
    <source>
        <dbReference type="ARBA" id="ARBA00022884"/>
    </source>
</evidence>
<dbReference type="Proteomes" id="UP001255856">
    <property type="component" value="Unassembled WGS sequence"/>
</dbReference>
<dbReference type="SUPFAM" id="SSF50249">
    <property type="entry name" value="Nucleic acid-binding proteins"/>
    <property type="match status" value="1"/>
</dbReference>
<name>A0AAD9IKZ2_PROWI</name>